<name>A0ABQ9H3K4_9NEOP</name>
<feature type="compositionally biased region" description="Basic and acidic residues" evidence="1">
    <location>
        <begin position="142"/>
        <end position="154"/>
    </location>
</feature>
<organism evidence="2 3">
    <name type="scientific">Dryococelus australis</name>
    <dbReference type="NCBI Taxonomy" id="614101"/>
    <lineage>
        <taxon>Eukaryota</taxon>
        <taxon>Metazoa</taxon>
        <taxon>Ecdysozoa</taxon>
        <taxon>Arthropoda</taxon>
        <taxon>Hexapoda</taxon>
        <taxon>Insecta</taxon>
        <taxon>Pterygota</taxon>
        <taxon>Neoptera</taxon>
        <taxon>Polyneoptera</taxon>
        <taxon>Phasmatodea</taxon>
        <taxon>Verophasmatodea</taxon>
        <taxon>Anareolatae</taxon>
        <taxon>Phasmatidae</taxon>
        <taxon>Eurycanthinae</taxon>
        <taxon>Dryococelus</taxon>
    </lineage>
</organism>
<protein>
    <submittedName>
        <fullName evidence="2">Uncharacterized protein</fullName>
    </submittedName>
</protein>
<proteinExistence type="predicted"/>
<evidence type="ECO:0000256" key="1">
    <source>
        <dbReference type="SAM" id="MobiDB-lite"/>
    </source>
</evidence>
<evidence type="ECO:0000313" key="3">
    <source>
        <dbReference type="Proteomes" id="UP001159363"/>
    </source>
</evidence>
<dbReference type="Proteomes" id="UP001159363">
    <property type="component" value="Chromosome 6"/>
</dbReference>
<evidence type="ECO:0000313" key="2">
    <source>
        <dbReference type="EMBL" id="KAJ8878880.1"/>
    </source>
</evidence>
<dbReference type="EMBL" id="JARBHB010000007">
    <property type="protein sequence ID" value="KAJ8878880.1"/>
    <property type="molecule type" value="Genomic_DNA"/>
</dbReference>
<gene>
    <name evidence="2" type="ORF">PR048_019479</name>
</gene>
<accession>A0ABQ9H3K4</accession>
<sequence length="355" mass="38329">MAPVRRRKGGGEGLCSFQKPPPRVLRELDFPSGWLPLLFPPAHLAISLRVDRCWSGVEKEEGGVVVVGAEGIGRAPCGMGFTCLCYRSNGRHVTKHDSPVGYKGLGRGMEVVGVDGARGEISLGAYALGWCAGRVTRDRRAAPVYDRPRDRPDTPSRASQTAPCVKATTVAERLARSPPTKANRAQSPAESPDFRKWESCRTMPLIGGASRGSPFSLQSPSSALKTSLLRAVQIYSLLPASRGVHVGKLYHSKGAAVAERLACSPSTKANRVQSPTGSPDLREWESCRKTPLVGGSSRDLPLPLPPPLRRRSIFTSIALIGSQDLAVKSRPNLFTVSFKVVQFRMQGENMLLPLT</sequence>
<keyword evidence="3" id="KW-1185">Reference proteome</keyword>
<reference evidence="2 3" key="1">
    <citation type="submission" date="2023-02" db="EMBL/GenBank/DDBJ databases">
        <title>LHISI_Scaffold_Assembly.</title>
        <authorList>
            <person name="Stuart O.P."/>
            <person name="Cleave R."/>
            <person name="Magrath M.J.L."/>
            <person name="Mikheyev A.S."/>
        </authorList>
    </citation>
    <scope>NUCLEOTIDE SEQUENCE [LARGE SCALE GENOMIC DNA]</scope>
    <source>
        <strain evidence="2">Daus_M_001</strain>
        <tissue evidence="2">Leg muscle</tissue>
    </source>
</reference>
<comment type="caution">
    <text evidence="2">The sequence shown here is derived from an EMBL/GenBank/DDBJ whole genome shotgun (WGS) entry which is preliminary data.</text>
</comment>
<feature type="region of interest" description="Disordered" evidence="1">
    <location>
        <begin position="142"/>
        <end position="194"/>
    </location>
</feature>